<organism evidence="2 3">
    <name type="scientific">Sphingomonas jeddahensis</name>
    <dbReference type="NCBI Taxonomy" id="1915074"/>
    <lineage>
        <taxon>Bacteria</taxon>
        <taxon>Pseudomonadati</taxon>
        <taxon>Pseudomonadota</taxon>
        <taxon>Alphaproteobacteria</taxon>
        <taxon>Sphingomonadales</taxon>
        <taxon>Sphingomonadaceae</taxon>
        <taxon>Sphingomonas</taxon>
    </lineage>
</organism>
<accession>A0A1V2ESV3</accession>
<reference evidence="2 3" key="1">
    <citation type="submission" date="2016-11" db="EMBL/GenBank/DDBJ databases">
        <title>Genome sequence of Sphingomonas jeddahensis G39.</title>
        <authorList>
            <person name="Poehlein A."/>
            <person name="Wuebbeler J.H."/>
            <person name="Steinbuechel A."/>
            <person name="Daniel R."/>
        </authorList>
    </citation>
    <scope>NUCLEOTIDE SEQUENCE [LARGE SCALE GENOMIC DNA]</scope>
    <source>
        <strain evidence="2 3">G39</strain>
    </source>
</reference>
<evidence type="ECO:0000313" key="2">
    <source>
        <dbReference type="EMBL" id="ONF95756.1"/>
    </source>
</evidence>
<name>A0A1V2ESV3_9SPHN</name>
<gene>
    <name evidence="2" type="ORF">SPHI_19570</name>
</gene>
<protein>
    <submittedName>
        <fullName evidence="2">Uncharacterized protein</fullName>
    </submittedName>
</protein>
<evidence type="ECO:0000313" key="3">
    <source>
        <dbReference type="Proteomes" id="UP000188729"/>
    </source>
</evidence>
<comment type="caution">
    <text evidence="2">The sequence shown here is derived from an EMBL/GenBank/DDBJ whole genome shotgun (WGS) entry which is preliminary data.</text>
</comment>
<dbReference type="Proteomes" id="UP000188729">
    <property type="component" value="Unassembled WGS sequence"/>
</dbReference>
<sequence>MSLLTQIDSYLRRTGTPESTFGRRAVNDPRLVHDMRGGRTPGPRVRARVEALLREGQ</sequence>
<dbReference type="RefSeq" id="WP_198927851.1">
    <property type="nucleotide sequence ID" value="NZ_MPSB01000008.1"/>
</dbReference>
<dbReference type="AlphaFoldDB" id="A0A1V2ESV3"/>
<feature type="region of interest" description="Disordered" evidence="1">
    <location>
        <begin position="1"/>
        <end position="24"/>
    </location>
</feature>
<dbReference type="STRING" id="1915074.SPHI_19570"/>
<evidence type="ECO:0000256" key="1">
    <source>
        <dbReference type="SAM" id="MobiDB-lite"/>
    </source>
</evidence>
<keyword evidence="3" id="KW-1185">Reference proteome</keyword>
<dbReference type="EMBL" id="MPSB01000008">
    <property type="protein sequence ID" value="ONF95756.1"/>
    <property type="molecule type" value="Genomic_DNA"/>
</dbReference>
<proteinExistence type="predicted"/>